<gene>
    <name evidence="1" type="ORF">BPOR_0021g00270</name>
</gene>
<protein>
    <submittedName>
        <fullName evidence="1">Uncharacterized protein</fullName>
    </submittedName>
</protein>
<reference evidence="1 2" key="1">
    <citation type="submission" date="2017-12" db="EMBL/GenBank/DDBJ databases">
        <title>Comparative genomics of Botrytis spp.</title>
        <authorList>
            <person name="Valero-Jimenez C.A."/>
            <person name="Tapia P."/>
            <person name="Veloso J."/>
            <person name="Silva-Moreno E."/>
            <person name="Staats M."/>
            <person name="Valdes J.H."/>
            <person name="Van Kan J.A.L."/>
        </authorList>
    </citation>
    <scope>NUCLEOTIDE SEQUENCE [LARGE SCALE GENOMIC DNA]</scope>
    <source>
        <strain evidence="1 2">MUCL3349</strain>
    </source>
</reference>
<proteinExistence type="predicted"/>
<comment type="caution">
    <text evidence="1">The sequence shown here is derived from an EMBL/GenBank/DDBJ whole genome shotgun (WGS) entry which is preliminary data.</text>
</comment>
<name>A0A4Z1L4G2_9HELO</name>
<keyword evidence="2" id="KW-1185">Reference proteome</keyword>
<evidence type="ECO:0000313" key="1">
    <source>
        <dbReference type="EMBL" id="TGO91682.1"/>
    </source>
</evidence>
<sequence length="198" mass="22455">MLGQVFSLDQTEIDNLSARKLAFVALNLIFIVVSTFDSSSALQKSQIVPHRVVIAFPILQFQEVWAHGTNEQIASTKPEIHQQNKHTLATPSLTTSPKIVLIWISWQKQGGSHRSYIAQEEDSNFPAINAFQSLLWDNSRPKHEVINMSQMARCTVKSAKHVLDYCWTKCTLGIRLNVAVGWYRSVWKFPRSVEMSDG</sequence>
<dbReference type="EMBL" id="PQXO01000021">
    <property type="protein sequence ID" value="TGO91682.1"/>
    <property type="molecule type" value="Genomic_DNA"/>
</dbReference>
<accession>A0A4Z1L4G2</accession>
<dbReference type="AlphaFoldDB" id="A0A4Z1L4G2"/>
<dbReference type="Proteomes" id="UP000297280">
    <property type="component" value="Unassembled WGS sequence"/>
</dbReference>
<organism evidence="1 2">
    <name type="scientific">Botrytis porri</name>
    <dbReference type="NCBI Taxonomy" id="87229"/>
    <lineage>
        <taxon>Eukaryota</taxon>
        <taxon>Fungi</taxon>
        <taxon>Dikarya</taxon>
        <taxon>Ascomycota</taxon>
        <taxon>Pezizomycotina</taxon>
        <taxon>Leotiomycetes</taxon>
        <taxon>Helotiales</taxon>
        <taxon>Sclerotiniaceae</taxon>
        <taxon>Botrytis</taxon>
    </lineage>
</organism>
<evidence type="ECO:0000313" key="2">
    <source>
        <dbReference type="Proteomes" id="UP000297280"/>
    </source>
</evidence>